<gene>
    <name evidence="1" type="ORF">GNT65_00110</name>
</gene>
<protein>
    <submittedName>
        <fullName evidence="1">Uncharacterized protein</fullName>
    </submittedName>
</protein>
<name>A0A6L7HU29_9GAMM</name>
<dbReference type="RefSeq" id="WP_160793120.1">
    <property type="nucleotide sequence ID" value="NZ_WRPA01000001.1"/>
</dbReference>
<evidence type="ECO:0000313" key="2">
    <source>
        <dbReference type="Proteomes" id="UP000474778"/>
    </source>
</evidence>
<organism evidence="1 2">
    <name type="scientific">Shewanella insulae</name>
    <dbReference type="NCBI Taxonomy" id="2681496"/>
    <lineage>
        <taxon>Bacteria</taxon>
        <taxon>Pseudomonadati</taxon>
        <taxon>Pseudomonadota</taxon>
        <taxon>Gammaproteobacteria</taxon>
        <taxon>Alteromonadales</taxon>
        <taxon>Shewanellaceae</taxon>
        <taxon>Shewanella</taxon>
    </lineage>
</organism>
<dbReference type="Proteomes" id="UP000474778">
    <property type="component" value="Unassembled WGS sequence"/>
</dbReference>
<accession>A0A6L7HU29</accession>
<dbReference type="AlphaFoldDB" id="A0A6L7HU29"/>
<comment type="caution">
    <text evidence="1">The sequence shown here is derived from an EMBL/GenBank/DDBJ whole genome shotgun (WGS) entry which is preliminary data.</text>
</comment>
<proteinExistence type="predicted"/>
<sequence length="121" mass="13470">MDLYDIFQNFRINDLSRETGQAKSHAKANEISLHALQDQIDHLSMVCLAMSELLEEIGFNKEMLVAKIQEIDLRDGKLDGKFTPAIHCTGCGRKLAPRHVSCLYCGAKVKSNSVVQSAHGR</sequence>
<keyword evidence="2" id="KW-1185">Reference proteome</keyword>
<evidence type="ECO:0000313" key="1">
    <source>
        <dbReference type="EMBL" id="MXR67094.1"/>
    </source>
</evidence>
<reference evidence="1 2" key="1">
    <citation type="submission" date="2019-12" db="EMBL/GenBank/DDBJ databases">
        <title>Shewanella insulae sp. nov., isolated from a tidal flat.</title>
        <authorList>
            <person name="Yoon J.-H."/>
        </authorList>
    </citation>
    <scope>NUCLEOTIDE SEQUENCE [LARGE SCALE GENOMIC DNA]</scope>
    <source>
        <strain evidence="1 2">JBTF-M18</strain>
    </source>
</reference>
<dbReference type="EMBL" id="WRPA01000001">
    <property type="protein sequence ID" value="MXR67094.1"/>
    <property type="molecule type" value="Genomic_DNA"/>
</dbReference>